<protein>
    <recommendedName>
        <fullName evidence="2">EF-hand domain-containing protein</fullName>
    </recommendedName>
</protein>
<evidence type="ECO:0000259" key="2">
    <source>
        <dbReference type="PROSITE" id="PS50222"/>
    </source>
</evidence>
<gene>
    <name evidence="3" type="ORF">Q4481_02190</name>
</gene>
<sequence length="161" mass="17822">MKHKRLFAAMILSAFVAAPAMAEDNQNWRPWGGGNGPGRQAMMDRIGAIDSNDDGIISADEAADQVESVYAAMDADDDGELTMEEFMAVRMGPQLGQNEARQKMMQDRKKARFGEMDVDKSGKVSKAEFIAAGKARFEAADTDKDGQVTPWEFRAQRRGWQ</sequence>
<dbReference type="Pfam" id="PF13202">
    <property type="entry name" value="EF-hand_5"/>
    <property type="match status" value="3"/>
</dbReference>
<dbReference type="Proteomes" id="UP001174932">
    <property type="component" value="Unassembled WGS sequence"/>
</dbReference>
<evidence type="ECO:0000256" key="1">
    <source>
        <dbReference type="SAM" id="SignalP"/>
    </source>
</evidence>
<evidence type="ECO:0000313" key="3">
    <source>
        <dbReference type="EMBL" id="MDO6962747.1"/>
    </source>
</evidence>
<feature type="signal peptide" evidence="1">
    <location>
        <begin position="1"/>
        <end position="22"/>
    </location>
</feature>
<dbReference type="SUPFAM" id="SSF47473">
    <property type="entry name" value="EF-hand"/>
    <property type="match status" value="1"/>
</dbReference>
<feature type="chain" id="PRO_5046981799" description="EF-hand domain-containing protein" evidence="1">
    <location>
        <begin position="23"/>
        <end position="161"/>
    </location>
</feature>
<accession>A0ABT8YGG8</accession>
<reference evidence="3" key="1">
    <citation type="journal article" date="2015" name="Int. J. Syst. Evol. Microbiol.">
        <title>Rhizobium alvei sp. nov., isolated from a freshwater river.</title>
        <authorList>
            <person name="Sheu S.Y."/>
            <person name="Huang H.W."/>
            <person name="Young C.C."/>
            <person name="Chen W.M."/>
        </authorList>
    </citation>
    <scope>NUCLEOTIDE SEQUENCE</scope>
    <source>
        <strain evidence="3">TNR-22</strain>
    </source>
</reference>
<evidence type="ECO:0000313" key="4">
    <source>
        <dbReference type="Proteomes" id="UP001174932"/>
    </source>
</evidence>
<keyword evidence="1" id="KW-0732">Signal</keyword>
<keyword evidence="4" id="KW-1185">Reference proteome</keyword>
<organism evidence="3 4">
    <name type="scientific">Rhizobium alvei</name>
    <dbReference type="NCBI Taxonomy" id="1132659"/>
    <lineage>
        <taxon>Bacteria</taxon>
        <taxon>Pseudomonadati</taxon>
        <taxon>Pseudomonadota</taxon>
        <taxon>Alphaproteobacteria</taxon>
        <taxon>Hyphomicrobiales</taxon>
        <taxon>Rhizobiaceae</taxon>
        <taxon>Rhizobium/Agrobacterium group</taxon>
        <taxon>Rhizobium</taxon>
    </lineage>
</organism>
<dbReference type="Gene3D" id="1.10.238.10">
    <property type="entry name" value="EF-hand"/>
    <property type="match status" value="2"/>
</dbReference>
<dbReference type="RefSeq" id="WP_304374624.1">
    <property type="nucleotide sequence ID" value="NZ_JAUOZU010000001.1"/>
</dbReference>
<feature type="domain" description="EF-hand" evidence="2">
    <location>
        <begin position="104"/>
        <end position="139"/>
    </location>
</feature>
<dbReference type="EMBL" id="JAUOZU010000001">
    <property type="protein sequence ID" value="MDO6962747.1"/>
    <property type="molecule type" value="Genomic_DNA"/>
</dbReference>
<dbReference type="PROSITE" id="PS00018">
    <property type="entry name" value="EF_HAND_1"/>
    <property type="match status" value="3"/>
</dbReference>
<dbReference type="InterPro" id="IPR011992">
    <property type="entry name" value="EF-hand-dom_pair"/>
</dbReference>
<dbReference type="PROSITE" id="PS50222">
    <property type="entry name" value="EF_HAND_2"/>
    <property type="match status" value="2"/>
</dbReference>
<comment type="caution">
    <text evidence="3">The sequence shown here is derived from an EMBL/GenBank/DDBJ whole genome shotgun (WGS) entry which is preliminary data.</text>
</comment>
<dbReference type="InterPro" id="IPR002048">
    <property type="entry name" value="EF_hand_dom"/>
</dbReference>
<proteinExistence type="predicted"/>
<reference evidence="3" key="2">
    <citation type="submission" date="2023-07" db="EMBL/GenBank/DDBJ databases">
        <authorList>
            <person name="Shen H."/>
        </authorList>
    </citation>
    <scope>NUCLEOTIDE SEQUENCE</scope>
    <source>
        <strain evidence="3">TNR-22</strain>
    </source>
</reference>
<feature type="domain" description="EF-hand" evidence="2">
    <location>
        <begin position="61"/>
        <end position="96"/>
    </location>
</feature>
<name>A0ABT8YGG8_9HYPH</name>
<dbReference type="InterPro" id="IPR018247">
    <property type="entry name" value="EF_Hand_1_Ca_BS"/>
</dbReference>